<sequence>MGFSKRKGTKGVKHLPDDFDEIQSKFIERINENVVKYKIPDALVINWDQTGVNLVPCGEWTMNETGAKQVPIKGVDDKRQIIALLAVAKSGDILPPQLLYQGLSDKCHPVHKFPDDWDIFHSENHWSNADTMRRYVERVIVPYVDKIKEELDLPLKQKALCVFDVFKAHQDKGLLKLLEENDIKVVFVPAACTDRLQPLDIQINGKFKSLMKSEFQTYYANEVKIALEKGTDITEIDVDLRLSKIKPIHAKWIVKCIDKLAHERELIATAFSKAGM</sequence>
<dbReference type="EMBL" id="VSWD01000007">
    <property type="protein sequence ID" value="KAK3098237.1"/>
    <property type="molecule type" value="Genomic_DNA"/>
</dbReference>
<protein>
    <recommendedName>
        <fullName evidence="1">DDE-1 domain-containing protein</fullName>
    </recommendedName>
</protein>
<evidence type="ECO:0000313" key="3">
    <source>
        <dbReference type="Proteomes" id="UP001186944"/>
    </source>
</evidence>
<organism evidence="2 3">
    <name type="scientific">Pinctada imbricata</name>
    <name type="common">Atlantic pearl-oyster</name>
    <name type="synonym">Pinctada martensii</name>
    <dbReference type="NCBI Taxonomy" id="66713"/>
    <lineage>
        <taxon>Eukaryota</taxon>
        <taxon>Metazoa</taxon>
        <taxon>Spiralia</taxon>
        <taxon>Lophotrochozoa</taxon>
        <taxon>Mollusca</taxon>
        <taxon>Bivalvia</taxon>
        <taxon>Autobranchia</taxon>
        <taxon>Pteriomorphia</taxon>
        <taxon>Pterioida</taxon>
        <taxon>Pterioidea</taxon>
        <taxon>Pteriidae</taxon>
        <taxon>Pinctada</taxon>
    </lineage>
</organism>
<dbReference type="Proteomes" id="UP001186944">
    <property type="component" value="Unassembled WGS sequence"/>
</dbReference>
<comment type="caution">
    <text evidence="2">The sequence shown here is derived from an EMBL/GenBank/DDBJ whole genome shotgun (WGS) entry which is preliminary data.</text>
</comment>
<evidence type="ECO:0000313" key="2">
    <source>
        <dbReference type="EMBL" id="KAK3098237.1"/>
    </source>
</evidence>
<dbReference type="InterPro" id="IPR004875">
    <property type="entry name" value="DDE_SF_endonuclease_dom"/>
</dbReference>
<gene>
    <name evidence="2" type="ORF">FSP39_017476</name>
</gene>
<evidence type="ECO:0000259" key="1">
    <source>
        <dbReference type="Pfam" id="PF03184"/>
    </source>
</evidence>
<proteinExistence type="predicted"/>
<dbReference type="GO" id="GO:0003676">
    <property type="term" value="F:nucleic acid binding"/>
    <property type="evidence" value="ECO:0007669"/>
    <property type="project" value="InterPro"/>
</dbReference>
<accession>A0AA88Y531</accession>
<feature type="domain" description="DDE-1" evidence="1">
    <location>
        <begin position="83"/>
        <end position="223"/>
    </location>
</feature>
<reference evidence="2" key="1">
    <citation type="submission" date="2019-08" db="EMBL/GenBank/DDBJ databases">
        <title>The improved chromosome-level genome for the pearl oyster Pinctada fucata martensii using PacBio sequencing and Hi-C.</title>
        <authorList>
            <person name="Zheng Z."/>
        </authorList>
    </citation>
    <scope>NUCLEOTIDE SEQUENCE</scope>
    <source>
        <strain evidence="2">ZZ-2019</strain>
        <tissue evidence="2">Adductor muscle</tissue>
    </source>
</reference>
<dbReference type="AlphaFoldDB" id="A0AA88Y531"/>
<keyword evidence="3" id="KW-1185">Reference proteome</keyword>
<name>A0AA88Y531_PINIB</name>
<dbReference type="Pfam" id="PF03184">
    <property type="entry name" value="DDE_1"/>
    <property type="match status" value="1"/>
</dbReference>